<feature type="transmembrane region" description="Helical" evidence="5">
    <location>
        <begin position="313"/>
        <end position="335"/>
    </location>
</feature>
<keyword evidence="5" id="KW-1003">Cell membrane</keyword>
<evidence type="ECO:0000256" key="6">
    <source>
        <dbReference type="RuleBase" id="RU000471"/>
    </source>
</evidence>
<keyword evidence="5" id="KW-1278">Translocase</keyword>
<keyword evidence="5" id="KW-0874">Quinone</keyword>
<feature type="transmembrane region" description="Helical" evidence="5">
    <location>
        <begin position="23"/>
        <end position="47"/>
    </location>
</feature>
<evidence type="ECO:0000256" key="4">
    <source>
        <dbReference type="ARBA" id="ARBA00023136"/>
    </source>
</evidence>
<evidence type="ECO:0000256" key="2">
    <source>
        <dbReference type="ARBA" id="ARBA00022692"/>
    </source>
</evidence>
<protein>
    <recommendedName>
        <fullName evidence="5">NADH-quinone oxidoreductase subunit H</fullName>
        <ecNumber evidence="5">7.1.1.-</ecNumber>
    </recommendedName>
    <alternativeName>
        <fullName evidence="5">NADH dehydrogenase I subunit H</fullName>
    </alternativeName>
    <alternativeName>
        <fullName evidence="5">NDH-1 subunit H</fullName>
    </alternativeName>
</protein>
<dbReference type="GO" id="GO:0048038">
    <property type="term" value="F:quinone binding"/>
    <property type="evidence" value="ECO:0007669"/>
    <property type="project" value="UniProtKB-KW"/>
</dbReference>
<reference evidence="7 8" key="1">
    <citation type="journal article" date="2016" name="Nat. Commun.">
        <title>Thousands of microbial genomes shed light on interconnected biogeochemical processes in an aquifer system.</title>
        <authorList>
            <person name="Anantharaman K."/>
            <person name="Brown C.T."/>
            <person name="Hug L.A."/>
            <person name="Sharon I."/>
            <person name="Castelle C.J."/>
            <person name="Probst A.J."/>
            <person name="Thomas B.C."/>
            <person name="Singh A."/>
            <person name="Wilkins M.J."/>
            <person name="Karaoz U."/>
            <person name="Brodie E.L."/>
            <person name="Williams K.H."/>
            <person name="Hubbard S.S."/>
            <person name="Banfield J.F."/>
        </authorList>
    </citation>
    <scope>NUCLEOTIDE SEQUENCE [LARGE SCALE GENOMIC DNA]</scope>
</reference>
<dbReference type="PANTHER" id="PTHR11432:SF3">
    <property type="entry name" value="NADH-UBIQUINONE OXIDOREDUCTASE CHAIN 1"/>
    <property type="match status" value="1"/>
</dbReference>
<comment type="subunit">
    <text evidence="5">NDH-1 is composed of 14 different subunits. Subunits NuoA, H, J, K, L, M, N constitute the membrane sector of the complex.</text>
</comment>
<keyword evidence="4 5" id="KW-0472">Membrane</keyword>
<comment type="subcellular location">
    <subcellularLocation>
        <location evidence="5 6">Cell membrane</location>
        <topology evidence="5 6">Multi-pass membrane protein</topology>
    </subcellularLocation>
    <subcellularLocation>
        <location evidence="1">Membrane</location>
        <topology evidence="1">Multi-pass membrane protein</topology>
    </subcellularLocation>
</comment>
<dbReference type="GO" id="GO:0005886">
    <property type="term" value="C:plasma membrane"/>
    <property type="evidence" value="ECO:0007669"/>
    <property type="project" value="UniProtKB-SubCell"/>
</dbReference>
<sequence>MLSSAQLQEFANNYGIPLWGLDASIALVLAVAVFCLCGLGVVVLVYMERKIAADFQIRYGPLHVGWHGSLQLVADILKLITKEDVFPKKADPWIFRLAPAIVFLAAFVGLLVMPIGPGLVVQDLNVGLIYVLAIPSIGIAGLIMAGFGSYNKYAMMGSLRAAAQMVSYEIPRALSVIGVVMIAGSAKLSAIVGAQGIWHIILQPLGFMVFLVSTLAELNRTPFDLPDTEAELVAGFSMEYSGMRFAFFFFGEYIALMAASALTVVLFLGGWHGPGPEFLAPVWFLIKTFGVIFLAMWIRWTLPRFRIDQVMDLGWKVLLPLALLNILITGIVMLII</sequence>
<dbReference type="InterPro" id="IPR018086">
    <property type="entry name" value="NADH_UbQ_OxRdtase_su1_CS"/>
</dbReference>
<evidence type="ECO:0000256" key="3">
    <source>
        <dbReference type="ARBA" id="ARBA00022989"/>
    </source>
</evidence>
<dbReference type="Pfam" id="PF00146">
    <property type="entry name" value="NADHdh"/>
    <property type="match status" value="1"/>
</dbReference>
<evidence type="ECO:0000313" key="8">
    <source>
        <dbReference type="Proteomes" id="UP000178086"/>
    </source>
</evidence>
<accession>A0A1F2UJH6</accession>
<feature type="transmembrane region" description="Helical" evidence="5">
    <location>
        <begin position="197"/>
        <end position="216"/>
    </location>
</feature>
<keyword evidence="2 5" id="KW-0812">Transmembrane</keyword>
<feature type="transmembrane region" description="Helical" evidence="5">
    <location>
        <begin position="170"/>
        <end position="191"/>
    </location>
</feature>
<keyword evidence="5 6" id="KW-0520">NAD</keyword>
<feature type="transmembrane region" description="Helical" evidence="5">
    <location>
        <begin position="93"/>
        <end position="116"/>
    </location>
</feature>
<dbReference type="Proteomes" id="UP000178086">
    <property type="component" value="Unassembled WGS sequence"/>
</dbReference>
<organism evidence="7 8">
    <name type="scientific">Candidatus Aquicultor primus</name>
    <dbReference type="NCBI Taxonomy" id="1797195"/>
    <lineage>
        <taxon>Bacteria</taxon>
        <taxon>Bacillati</taxon>
        <taxon>Actinomycetota</taxon>
        <taxon>Candidatus Aquicultoria</taxon>
        <taxon>Candidatus Aquicultorales</taxon>
        <taxon>Candidatus Aquicultoraceae</taxon>
        <taxon>Candidatus Aquicultor</taxon>
    </lineage>
</organism>
<dbReference type="EC" id="7.1.1.-" evidence="5"/>
<gene>
    <name evidence="5" type="primary">nuoH</name>
    <name evidence="7" type="ORF">A2074_05865</name>
</gene>
<evidence type="ECO:0000256" key="1">
    <source>
        <dbReference type="ARBA" id="ARBA00004141"/>
    </source>
</evidence>
<proteinExistence type="inferred from homology"/>
<dbReference type="NCBIfam" id="NF004741">
    <property type="entry name" value="PRK06076.1-2"/>
    <property type="match status" value="1"/>
</dbReference>
<evidence type="ECO:0000313" key="7">
    <source>
        <dbReference type="EMBL" id="OFW33161.1"/>
    </source>
</evidence>
<comment type="catalytic activity">
    <reaction evidence="5">
        <text>a quinone + NADH + 5 H(+)(in) = a quinol + NAD(+) + 4 H(+)(out)</text>
        <dbReference type="Rhea" id="RHEA:57888"/>
        <dbReference type="ChEBI" id="CHEBI:15378"/>
        <dbReference type="ChEBI" id="CHEBI:24646"/>
        <dbReference type="ChEBI" id="CHEBI:57540"/>
        <dbReference type="ChEBI" id="CHEBI:57945"/>
        <dbReference type="ChEBI" id="CHEBI:132124"/>
    </reaction>
</comment>
<dbReference type="PROSITE" id="PS00667">
    <property type="entry name" value="COMPLEX1_ND1_1"/>
    <property type="match status" value="1"/>
</dbReference>
<keyword evidence="3 5" id="KW-1133">Transmembrane helix</keyword>
<feature type="transmembrane region" description="Helical" evidence="5">
    <location>
        <begin position="245"/>
        <end position="268"/>
    </location>
</feature>
<evidence type="ECO:0000256" key="5">
    <source>
        <dbReference type="HAMAP-Rule" id="MF_01350"/>
    </source>
</evidence>
<comment type="function">
    <text evidence="5">NDH-1 shuttles electrons from NADH, via FMN and iron-sulfur (Fe-S) centers, to quinones in the respiratory chain. The immediate electron acceptor for the enzyme in this species is believed to be ubiquinone. Couples the redox reaction to proton translocation (for every two electrons transferred, four hydrogen ions are translocated across the cytoplasmic membrane), and thus conserves the redox energy in a proton gradient. This subunit may bind ubiquinone.</text>
</comment>
<dbReference type="GO" id="GO:0009060">
    <property type="term" value="P:aerobic respiration"/>
    <property type="evidence" value="ECO:0007669"/>
    <property type="project" value="TreeGrafter"/>
</dbReference>
<comment type="caution">
    <text evidence="7">The sequence shown here is derived from an EMBL/GenBank/DDBJ whole genome shotgun (WGS) entry which is preliminary data.</text>
</comment>
<keyword evidence="5" id="KW-0830">Ubiquinone</keyword>
<dbReference type="GO" id="GO:0016655">
    <property type="term" value="F:oxidoreductase activity, acting on NAD(P)H, quinone or similar compound as acceptor"/>
    <property type="evidence" value="ECO:0007669"/>
    <property type="project" value="UniProtKB-UniRule"/>
</dbReference>
<dbReference type="EMBL" id="MELI01000074">
    <property type="protein sequence ID" value="OFW33161.1"/>
    <property type="molecule type" value="Genomic_DNA"/>
</dbReference>
<dbReference type="GO" id="GO:0003954">
    <property type="term" value="F:NADH dehydrogenase activity"/>
    <property type="evidence" value="ECO:0007669"/>
    <property type="project" value="TreeGrafter"/>
</dbReference>
<dbReference type="HAMAP" id="MF_01350">
    <property type="entry name" value="NDH1_NuoH"/>
    <property type="match status" value="1"/>
</dbReference>
<dbReference type="PANTHER" id="PTHR11432">
    <property type="entry name" value="NADH DEHYDROGENASE SUBUNIT 1"/>
    <property type="match status" value="1"/>
</dbReference>
<feature type="transmembrane region" description="Helical" evidence="5">
    <location>
        <begin position="280"/>
        <end position="301"/>
    </location>
</feature>
<comment type="similarity">
    <text evidence="5 6">Belongs to the complex I subunit 1 family.</text>
</comment>
<feature type="transmembrane region" description="Helical" evidence="5">
    <location>
        <begin position="128"/>
        <end position="150"/>
    </location>
</feature>
<dbReference type="InterPro" id="IPR001694">
    <property type="entry name" value="NADH_UbQ_OxRdtase_su1/FPO"/>
</dbReference>
<name>A0A1F2UJH6_9ACTN</name>
<dbReference type="AlphaFoldDB" id="A0A1F2UJH6"/>